<protein>
    <submittedName>
        <fullName evidence="2">Uncharacterized protein</fullName>
    </submittedName>
</protein>
<dbReference type="EMBL" id="KV417494">
    <property type="protein sequence ID" value="KZP30300.1"/>
    <property type="molecule type" value="Genomic_DNA"/>
</dbReference>
<feature type="compositionally biased region" description="Basic and acidic residues" evidence="1">
    <location>
        <begin position="1"/>
        <end position="11"/>
    </location>
</feature>
<dbReference type="Proteomes" id="UP000076532">
    <property type="component" value="Unassembled WGS sequence"/>
</dbReference>
<reference evidence="2 3" key="1">
    <citation type="journal article" date="2016" name="Mol. Biol. Evol.">
        <title>Comparative Genomics of Early-Diverging Mushroom-Forming Fungi Provides Insights into the Origins of Lignocellulose Decay Capabilities.</title>
        <authorList>
            <person name="Nagy L.G."/>
            <person name="Riley R."/>
            <person name="Tritt A."/>
            <person name="Adam C."/>
            <person name="Daum C."/>
            <person name="Floudas D."/>
            <person name="Sun H."/>
            <person name="Yadav J.S."/>
            <person name="Pangilinan J."/>
            <person name="Larsson K.H."/>
            <person name="Matsuura K."/>
            <person name="Barry K."/>
            <person name="Labutti K."/>
            <person name="Kuo R."/>
            <person name="Ohm R.A."/>
            <person name="Bhattacharya S.S."/>
            <person name="Shirouzu T."/>
            <person name="Yoshinaga Y."/>
            <person name="Martin F.M."/>
            <person name="Grigoriev I.V."/>
            <person name="Hibbett D.S."/>
        </authorList>
    </citation>
    <scope>NUCLEOTIDE SEQUENCE [LARGE SCALE GENOMIC DNA]</scope>
    <source>
        <strain evidence="2 3">CBS 109695</strain>
    </source>
</reference>
<proteinExistence type="predicted"/>
<evidence type="ECO:0000256" key="1">
    <source>
        <dbReference type="SAM" id="MobiDB-lite"/>
    </source>
</evidence>
<evidence type="ECO:0000313" key="3">
    <source>
        <dbReference type="Proteomes" id="UP000076532"/>
    </source>
</evidence>
<feature type="region of interest" description="Disordered" evidence="1">
    <location>
        <begin position="1"/>
        <end position="42"/>
    </location>
</feature>
<feature type="compositionally biased region" description="Basic residues" evidence="1">
    <location>
        <begin position="186"/>
        <end position="195"/>
    </location>
</feature>
<feature type="compositionally biased region" description="Polar residues" evidence="1">
    <location>
        <begin position="16"/>
        <end position="28"/>
    </location>
</feature>
<gene>
    <name evidence="2" type="ORF">FIBSPDRAFT_1038310</name>
</gene>
<evidence type="ECO:0000313" key="2">
    <source>
        <dbReference type="EMBL" id="KZP30300.1"/>
    </source>
</evidence>
<organism evidence="2 3">
    <name type="scientific">Athelia psychrophila</name>
    <dbReference type="NCBI Taxonomy" id="1759441"/>
    <lineage>
        <taxon>Eukaryota</taxon>
        <taxon>Fungi</taxon>
        <taxon>Dikarya</taxon>
        <taxon>Basidiomycota</taxon>
        <taxon>Agaricomycotina</taxon>
        <taxon>Agaricomycetes</taxon>
        <taxon>Agaricomycetidae</taxon>
        <taxon>Atheliales</taxon>
        <taxon>Atheliaceae</taxon>
        <taxon>Athelia</taxon>
    </lineage>
</organism>
<keyword evidence="3" id="KW-1185">Reference proteome</keyword>
<dbReference type="OrthoDB" id="3070469at2759"/>
<dbReference type="AlphaFoldDB" id="A0A166T851"/>
<dbReference type="STRING" id="436010.A0A166T851"/>
<accession>A0A166T851</accession>
<name>A0A166T851_9AGAM</name>
<sequence length="207" mass="22633">MSHSKDEEEHHHPSRPRSTSPKHTTVMQDLTERPPALSNHLEAALELPTSLQAQHTTAQSTISALKSKVNAPESLVQHTQQAPPVVEAPLPPAQPEAESLTDIHAEWENIVEGQWSSGKSKVKATESNFSNITDKFDAGLTTLALLQRQQGATSEFWLIGGGPKGFRGGLATAPSPRRFSADSDRLRHRRKRNPRTRAGVLALARAK</sequence>
<feature type="region of interest" description="Disordered" evidence="1">
    <location>
        <begin position="168"/>
        <end position="207"/>
    </location>
</feature>